<keyword evidence="3" id="KW-1185">Reference proteome</keyword>
<proteinExistence type="predicted"/>
<dbReference type="AlphaFoldDB" id="A4RZS8"/>
<dbReference type="Proteomes" id="UP000001568">
    <property type="component" value="Chromosome 7"/>
</dbReference>
<gene>
    <name evidence="2" type="ORF">OSTLU_92987</name>
</gene>
<name>A4RZS8_OSTLU</name>
<sequence>MAAAARAIGLASRATRCERRGDGAGATASTRTARTRARDARARARATRATSGSGGGKGRGGDIQRMLANADSAEAALRVVESDLDAFDAVHAATALHRVAKFSAPESRLERDFSRAEGLTNDGRFRALAASVATRVDEFDAFGLANVAWSFAKIGYTPSQETLGALAARLEREVSKQGARLKPQSLSNATYAFGRMRFKPPRSTLEALCAATTREMGEFRADELSGMLLGLAHLDHVPDAAFLKASTDFIAKNLRRFDDAASCNVLWAFARMDKALPRDVIDALLIQLASQNLGGANSHVNVPMCMYACARLSHQPSPAFVKAIDAEIPRCARRMNIGSLDSMFWALGTLGGAGEGQLELSAESYEALCAAVTVKRDIDAELVSKVFWALAKVNFRPSDSTLVALGRMAKSRGKELEDENVLLIMHAWGVLRWNPGDDVVEEYVGRFVDDETQRLNAGQAAKLLCAYGRVRWLPPAAHADALLALLMQEAAGGNLHPATAVLGLWGASLLGLKLETSQLDVLAQNTITQKLSPRSLAKCVWSLAALGYDPTPVDLADLKRATDEAWGKLPIKDQTALKQAMTRLGA</sequence>
<dbReference type="OrthoDB" id="548986at2759"/>
<dbReference type="GO" id="GO:0035770">
    <property type="term" value="C:ribonucleoprotein granule"/>
    <property type="evidence" value="ECO:0007669"/>
    <property type="project" value="TreeGrafter"/>
</dbReference>
<evidence type="ECO:0000256" key="1">
    <source>
        <dbReference type="SAM" id="MobiDB-lite"/>
    </source>
</evidence>
<dbReference type="Gramene" id="ABO96915">
    <property type="protein sequence ID" value="ABO96915"/>
    <property type="gene ID" value="OSTLU_92987"/>
</dbReference>
<dbReference type="EMBL" id="CP000587">
    <property type="protein sequence ID" value="ABO96915.1"/>
    <property type="molecule type" value="Genomic_DNA"/>
</dbReference>
<evidence type="ECO:0000313" key="3">
    <source>
        <dbReference type="Proteomes" id="UP000001568"/>
    </source>
</evidence>
<dbReference type="PANTHER" id="PTHR21228">
    <property type="entry name" value="FAST LEU-RICH DOMAIN-CONTAINING"/>
    <property type="match status" value="1"/>
</dbReference>
<dbReference type="GO" id="GO:0000963">
    <property type="term" value="P:mitochondrial RNA processing"/>
    <property type="evidence" value="ECO:0007669"/>
    <property type="project" value="TreeGrafter"/>
</dbReference>
<dbReference type="KEGG" id="olu:OSTLU_92987"/>
<protein>
    <submittedName>
        <fullName evidence="2">Uncharacterized protein</fullName>
    </submittedName>
</protein>
<dbReference type="GeneID" id="5003053"/>
<dbReference type="RefSeq" id="XP_001418622.1">
    <property type="nucleotide sequence ID" value="XM_001418585.1"/>
</dbReference>
<dbReference type="HOGENOM" id="CLU_465717_0_0_1"/>
<feature type="region of interest" description="Disordered" evidence="1">
    <location>
        <begin position="15"/>
        <end position="63"/>
    </location>
</feature>
<organism evidence="2 3">
    <name type="scientific">Ostreococcus lucimarinus (strain CCE9901)</name>
    <dbReference type="NCBI Taxonomy" id="436017"/>
    <lineage>
        <taxon>Eukaryota</taxon>
        <taxon>Viridiplantae</taxon>
        <taxon>Chlorophyta</taxon>
        <taxon>Mamiellophyceae</taxon>
        <taxon>Mamiellales</taxon>
        <taxon>Bathycoccaceae</taxon>
        <taxon>Ostreococcus</taxon>
    </lineage>
</organism>
<dbReference type="GO" id="GO:0003723">
    <property type="term" value="F:RNA binding"/>
    <property type="evidence" value="ECO:0007669"/>
    <property type="project" value="TreeGrafter"/>
</dbReference>
<dbReference type="OMA" id="IMHAWGV"/>
<evidence type="ECO:0000313" key="2">
    <source>
        <dbReference type="EMBL" id="ABO96915.1"/>
    </source>
</evidence>
<reference evidence="2 3" key="1">
    <citation type="journal article" date="2007" name="Proc. Natl. Acad. Sci. U.S.A.">
        <title>The tiny eukaryote Ostreococcus provides genomic insights into the paradox of plankton speciation.</title>
        <authorList>
            <person name="Palenik B."/>
            <person name="Grimwood J."/>
            <person name="Aerts A."/>
            <person name="Rouze P."/>
            <person name="Salamov A."/>
            <person name="Putnam N."/>
            <person name="Dupont C."/>
            <person name="Jorgensen R."/>
            <person name="Derelle E."/>
            <person name="Rombauts S."/>
            <person name="Zhou K."/>
            <person name="Otillar R."/>
            <person name="Merchant S.S."/>
            <person name="Podell S."/>
            <person name="Gaasterland T."/>
            <person name="Napoli C."/>
            <person name="Gendler K."/>
            <person name="Manuell A."/>
            <person name="Tai V."/>
            <person name="Vallon O."/>
            <person name="Piganeau G."/>
            <person name="Jancek S."/>
            <person name="Heijde M."/>
            <person name="Jabbari K."/>
            <person name="Bowler C."/>
            <person name="Lohr M."/>
            <person name="Robbens S."/>
            <person name="Werner G."/>
            <person name="Dubchak I."/>
            <person name="Pazour G.J."/>
            <person name="Ren Q."/>
            <person name="Paulsen I."/>
            <person name="Delwiche C."/>
            <person name="Schmutz J."/>
            <person name="Rokhsar D."/>
            <person name="Van de Peer Y."/>
            <person name="Moreau H."/>
            <person name="Grigoriev I.V."/>
        </authorList>
    </citation>
    <scope>NUCLEOTIDE SEQUENCE [LARGE SCALE GENOMIC DNA]</scope>
    <source>
        <strain evidence="2 3">CCE9901</strain>
    </source>
</reference>
<dbReference type="InterPro" id="IPR050870">
    <property type="entry name" value="FAST_kinase"/>
</dbReference>
<dbReference type="GO" id="GO:0005759">
    <property type="term" value="C:mitochondrial matrix"/>
    <property type="evidence" value="ECO:0007669"/>
    <property type="project" value="TreeGrafter"/>
</dbReference>
<dbReference type="GO" id="GO:0044528">
    <property type="term" value="P:regulation of mitochondrial mRNA stability"/>
    <property type="evidence" value="ECO:0007669"/>
    <property type="project" value="TreeGrafter"/>
</dbReference>
<dbReference type="PANTHER" id="PTHR21228:SF40">
    <property type="entry name" value="LD45607P"/>
    <property type="match status" value="1"/>
</dbReference>
<accession>A4RZS8</accession>